<keyword evidence="1" id="KW-0805">Transcription regulation</keyword>
<reference evidence="3" key="1">
    <citation type="journal article" date="2019" name="Int. J. Syst. Evol. Microbiol.">
        <title>The Global Catalogue of Microorganisms (GCM) 10K type strain sequencing project: providing services to taxonomists for standard genome sequencing and annotation.</title>
        <authorList>
            <consortium name="The Broad Institute Genomics Platform"/>
            <consortium name="The Broad Institute Genome Sequencing Center for Infectious Disease"/>
            <person name="Wu L."/>
            <person name="Ma J."/>
        </authorList>
    </citation>
    <scope>NUCLEOTIDE SEQUENCE [LARGE SCALE GENOMIC DNA]</scope>
    <source>
        <strain evidence="3">PCU 280</strain>
    </source>
</reference>
<gene>
    <name evidence="2" type="ORF">ACFP56_10010</name>
</gene>
<dbReference type="PIRSF" id="PIRSF016897">
    <property type="entry name" value="GlpP"/>
    <property type="match status" value="1"/>
</dbReference>
<keyword evidence="1" id="KW-0694">RNA-binding</keyword>
<evidence type="ECO:0000256" key="1">
    <source>
        <dbReference type="PIRNR" id="PIRNR016897"/>
    </source>
</evidence>
<dbReference type="RefSeq" id="WP_379233921.1">
    <property type="nucleotide sequence ID" value="NZ_JBHSTE010000003.1"/>
</dbReference>
<accession>A0ABW1V5A4</accession>
<dbReference type="Proteomes" id="UP001596233">
    <property type="component" value="Unassembled WGS sequence"/>
</dbReference>
<dbReference type="PANTHER" id="PTHR35787">
    <property type="entry name" value="GLYCEROL UPTAKE OPERON ANTITERMINATOR REGULATORY PROTEIN"/>
    <property type="match status" value="1"/>
</dbReference>
<evidence type="ECO:0000313" key="2">
    <source>
        <dbReference type="EMBL" id="MFC6332957.1"/>
    </source>
</evidence>
<dbReference type="Gene3D" id="3.20.20.70">
    <property type="entry name" value="Aldolase class I"/>
    <property type="match status" value="1"/>
</dbReference>
<keyword evidence="1" id="KW-0319">Glycerol metabolism</keyword>
<comment type="caution">
    <text evidence="2">The sequence shown here is derived from an EMBL/GenBank/DDBJ whole genome shotgun (WGS) entry which is preliminary data.</text>
</comment>
<proteinExistence type="predicted"/>
<dbReference type="PANTHER" id="PTHR35787:SF1">
    <property type="entry name" value="GLYCEROL UPTAKE OPERON ANTITERMINATOR REGULATORY PROTEIN"/>
    <property type="match status" value="1"/>
</dbReference>
<dbReference type="InterPro" id="IPR006699">
    <property type="entry name" value="GlpP"/>
</dbReference>
<dbReference type="Pfam" id="PF04309">
    <property type="entry name" value="G3P_antiterm"/>
    <property type="match status" value="1"/>
</dbReference>
<sequence length="186" mass="20727">MSHHLVNQSVLPAVHKMKEVEKVLASSHQYMVLLGGHIGQLKHVVDLAKEHGKQVLLHADLIDGLKNDEPAADFLCQSIRPSGIISTRASVVMRTKQRGLIAIQRMFLIDSDAMERSYRMIEKSNPDYIEVLPGIIPEMIKEVKEHTGIPVIGGGLIKTHQHITDALEAGATAITTSRKELWTYRK</sequence>
<protein>
    <recommendedName>
        <fullName evidence="1">Glycerol uptake operon antiterminator regulatory protein</fullName>
    </recommendedName>
</protein>
<dbReference type="InterPro" id="IPR013785">
    <property type="entry name" value="Aldolase_TIM"/>
</dbReference>
<evidence type="ECO:0000313" key="3">
    <source>
        <dbReference type="Proteomes" id="UP001596233"/>
    </source>
</evidence>
<comment type="function">
    <text evidence="1">Regulates expression of the glpD operon. In the presence of glycerol 3-phosphate (G3P) causes antitermination of transcription of glpD at the inverted repeat of the leader region to enhance its transcription. Binds and stabilizes glpD leader mRNA.</text>
</comment>
<name>A0ABW1V5A4_9BACL</name>
<dbReference type="SUPFAM" id="SSF110391">
    <property type="entry name" value="GlpP-like"/>
    <property type="match status" value="1"/>
</dbReference>
<organism evidence="2 3">
    <name type="scientific">Paenibacillus septentrionalis</name>
    <dbReference type="NCBI Taxonomy" id="429342"/>
    <lineage>
        <taxon>Bacteria</taxon>
        <taxon>Bacillati</taxon>
        <taxon>Bacillota</taxon>
        <taxon>Bacilli</taxon>
        <taxon>Bacillales</taxon>
        <taxon>Paenibacillaceae</taxon>
        <taxon>Paenibacillus</taxon>
    </lineage>
</organism>
<keyword evidence="3" id="KW-1185">Reference proteome</keyword>
<keyword evidence="1" id="KW-0804">Transcription</keyword>
<dbReference type="EMBL" id="JBHSTE010000003">
    <property type="protein sequence ID" value="MFC6332957.1"/>
    <property type="molecule type" value="Genomic_DNA"/>
</dbReference>